<evidence type="ECO:0008006" key="6">
    <source>
        <dbReference type="Google" id="ProtNLM"/>
    </source>
</evidence>
<sequence length="1871" mass="184154">MVAQTNPPVILTASPDDIAFDRDPGSSYSDELTLVGTATPNSTITVYDGSIVLGTTTTNSAGVWSYATSSLTDGTHSFTATATIAGVTSAASSAMVQNVVGEITNFSPLTDQWSAPISVGGMPYYVENANINGNAPWAITQVDSHTLQFQVRPDDVWADNDSHRSEISGGTIFSAKSTINLSYQLTVQPGFNDTSNGLAWQILGQFHADDNDPTYQTISGGSPPLAFHLTGANGYGEGDYLAIQAFYALPGQTAWTAATTPGDTLNGYLWVSQAPIVRGQPIDIQLEVNFQNNSSGFLEVWINGQQVVDYHGALGYGGGVYWKEGIYEGWSSNQAITVDYANTVITSGPGAPLILGNVVNGNQVMLKGTAQANSTISIYDGATKLGTVTTSSSGSWFYETSALSVGGHNLTATATDSAGNVGAASTAASATISAFTGPMITSVVTSAPTGETVTGTTITFTLKMSSAVSVTGAPTLSLNDGGTAVYKSGSGTNSLTFTYTVGANDSSTKGLGITGANLPSGASITDSGGNAAILTGASVQFPGVIIDTQPVKTPVFGDPVDNGNGTFTFTGTADANTTVYFSTPYGTTLGNTSVDGTGHWTFTTPTFAGNTWNSIQAYDVNSLGDISSIGSENGIGFGNNSSLPPSPTITGNALVGNVATLYGAVTGGYSITTVAIFDGTTQIGTATVNSDNTWSFSTAALTNGIHSFSAQAKSSTGTSSGSVPDSITVGTIASAVDTIAPTVSSVAASGTGIAAGTGTLNAGNVVTLTVNLSEAVTVAGGTPTLTLNDGGVATYAGGSGTNALTFSYTVGAGQNTSDLAVTAVNLNAATVKDSAGNAANMAGAVTNPSGMLQIDTTAPTVSSVAASGTGIAAGTGTLNAGNVVTLTVSLSEAVTVAGGTPTLTLNDGGVATYAGGSGTNALTFSYTVGAGQNTADLAVTAVNLNSATVKDTAGNTANLAGAVTNPSGTLQIDTTAPVISTISETPATGALNAGKIVAYTITMSEAVTVNTTGGTPTLSLNDGGIATYVGGSGTSALTFSYTVLAGQNTPDLMVSAFNLNGAGVADGTGNSANLSLTGIAQGSPSIDTTTPTVSSAAASGTGITSGSGILNAGDVVTLTLNLSEAVTVAGGTPTLTLNDGGVATYAGGSGTSALTFSYTVGAGQNTADLAVTAVNLNSATVKDTAGNTANLAGAVTNPTGTLQIDTTAPTVASLVASGGGITAGNPVAGSVVTMTMKFTEAVTVAGGTPTLALTNGGAATYTGGSGTDTLTFSYTVGAGQDTSSLVVASVNLNSATVKDSAGNNASLAMTPVAGGGPAAGGGSSQPIDNTAPTVASMVASGSGITSGSGKLNTGKVVTLTVNLSEAVTVAGGTPTLTLNDGGVATYAGGSGTNALTFSYTVGAGQNTSDLAVTAVNLNAATVKDGAGNAANLAGAVTNPSGTLQIDTTTPTVSSVVASGSGIAAGSGVVAFGGAVALTVNFSEAVAVAGGTPTLTLNDGGVATYAGGSGTNVLTFSYTVGAGQNTSDLAVKAVNLNSATVTDSSGNVANLTGAVTNPSGALQIDTKIKLTTAGDNYLLLDSTRTGPSLKYEGVSLSIANDFTWYKPIAAVRTATGYDVALKANGSSQYMIASVDANGNWIANLTSIVSGTSSTLQSYESIFHADLNGDGVIVLSGSGTKISSGSLVVGSGATVEIPGAYSGTVSFAGSTGTLIIDNSTKFTGSFSGRLARGDIIDLTDVAGGANASLSYSGNASRGTLTVSDGIHSAKLAVVGNYSLGNFVASSDGNGGTSIVDPPLSGSTSVGAPSEGTAAWLAAVDQRLALWSQHVASAFPTSSVIDSGGFHTNGNDLGGQNSQLMMPVQRPQSNHTWG</sequence>
<dbReference type="PANTHER" id="PTHR34720">
    <property type="entry name" value="MICROCYSTIN DEPENDENT PROTEIN"/>
    <property type="match status" value="1"/>
</dbReference>
<gene>
    <name evidence="4" type="ORF">FXB40_26730</name>
</gene>
<dbReference type="EMBL" id="VSSS01000041">
    <property type="protein sequence ID" value="TYL92043.1"/>
    <property type="molecule type" value="Genomic_DNA"/>
</dbReference>
<dbReference type="Gene3D" id="2.60.40.10">
    <property type="entry name" value="Immunoglobulins"/>
    <property type="match status" value="4"/>
</dbReference>
<feature type="domain" description="Tryptophan-rich" evidence="2">
    <location>
        <begin position="1574"/>
        <end position="1671"/>
    </location>
</feature>
<feature type="domain" description="Bacterial Ig-like" evidence="3">
    <location>
        <begin position="357"/>
        <end position="426"/>
    </location>
</feature>
<dbReference type="PANTHER" id="PTHR34720:SF9">
    <property type="entry name" value="BLR4714 PROTEIN"/>
    <property type="match status" value="1"/>
</dbReference>
<dbReference type="OrthoDB" id="8230424at2"/>
<dbReference type="RefSeq" id="WP_148775116.1">
    <property type="nucleotide sequence ID" value="NZ_VSSS01000041.1"/>
</dbReference>
<dbReference type="Pfam" id="PF07483">
    <property type="entry name" value="W_rich_C"/>
    <property type="match status" value="1"/>
</dbReference>
<evidence type="ECO:0000256" key="1">
    <source>
        <dbReference type="SAM" id="MobiDB-lite"/>
    </source>
</evidence>
<dbReference type="Pfam" id="PF19077">
    <property type="entry name" value="Big_13"/>
    <property type="match status" value="2"/>
</dbReference>
<dbReference type="InterPro" id="IPR025975">
    <property type="entry name" value="Polysacc_lyase"/>
</dbReference>
<dbReference type="InterPro" id="IPR013783">
    <property type="entry name" value="Ig-like_fold"/>
</dbReference>
<dbReference type="InterPro" id="IPR011121">
    <property type="entry name" value="Trp-rich_dom"/>
</dbReference>
<feature type="domain" description="Bacterial Ig-like" evidence="3">
    <location>
        <begin position="22"/>
        <end position="92"/>
    </location>
</feature>
<name>A0A5D3K946_9BRAD</name>
<proteinExistence type="predicted"/>
<reference evidence="4 5" key="1">
    <citation type="submission" date="2019-08" db="EMBL/GenBank/DDBJ databases">
        <title>Bradyrhizobium hipponensis sp. nov., a rhizobium isolated from a Lupinus angustifolius root nodule in Tunisia.</title>
        <authorList>
            <person name="Off K."/>
            <person name="Rejili M."/>
            <person name="Mars M."/>
            <person name="Brachmann A."/>
            <person name="Marin M."/>
        </authorList>
    </citation>
    <scope>NUCLEOTIDE SEQUENCE [LARGE SCALE GENOMIC DNA]</scope>
    <source>
        <strain evidence="4 5">CTAW71</strain>
    </source>
</reference>
<protein>
    <recommendedName>
        <fullName evidence="6">Tandem-95 repeat protein</fullName>
    </recommendedName>
</protein>
<dbReference type="Gene3D" id="2.60.120.200">
    <property type="match status" value="1"/>
</dbReference>
<comment type="caution">
    <text evidence="4">The sequence shown here is derived from an EMBL/GenBank/DDBJ whole genome shotgun (WGS) entry which is preliminary data.</text>
</comment>
<evidence type="ECO:0000259" key="2">
    <source>
        <dbReference type="Pfam" id="PF07483"/>
    </source>
</evidence>
<keyword evidence="5" id="KW-1185">Reference proteome</keyword>
<dbReference type="Pfam" id="PF14099">
    <property type="entry name" value="Polysacc_lyase"/>
    <property type="match status" value="1"/>
</dbReference>
<organism evidence="4 5">
    <name type="scientific">Bradyrhizobium rifense</name>
    <dbReference type="NCBI Taxonomy" id="515499"/>
    <lineage>
        <taxon>Bacteria</taxon>
        <taxon>Pseudomonadati</taxon>
        <taxon>Pseudomonadota</taxon>
        <taxon>Alphaproteobacteria</taxon>
        <taxon>Hyphomicrobiales</taxon>
        <taxon>Nitrobacteraceae</taxon>
        <taxon>Bradyrhizobium</taxon>
    </lineage>
</organism>
<dbReference type="InterPro" id="IPR044016">
    <property type="entry name" value="Big_13"/>
</dbReference>
<feature type="region of interest" description="Disordered" evidence="1">
    <location>
        <begin position="1843"/>
        <end position="1871"/>
    </location>
</feature>
<evidence type="ECO:0000259" key="3">
    <source>
        <dbReference type="Pfam" id="PF19077"/>
    </source>
</evidence>
<dbReference type="Proteomes" id="UP000324758">
    <property type="component" value="Unassembled WGS sequence"/>
</dbReference>
<evidence type="ECO:0000313" key="4">
    <source>
        <dbReference type="EMBL" id="TYL92043.1"/>
    </source>
</evidence>
<accession>A0A5D3K946</accession>
<evidence type="ECO:0000313" key="5">
    <source>
        <dbReference type="Proteomes" id="UP000324758"/>
    </source>
</evidence>